<evidence type="ECO:0000313" key="1">
    <source>
        <dbReference type="EMBL" id="KKL89518.1"/>
    </source>
</evidence>
<name>A0A0F9FTF3_9ZZZZ</name>
<reference evidence="1" key="1">
    <citation type="journal article" date="2015" name="Nature">
        <title>Complex archaea that bridge the gap between prokaryotes and eukaryotes.</title>
        <authorList>
            <person name="Spang A."/>
            <person name="Saw J.H."/>
            <person name="Jorgensen S.L."/>
            <person name="Zaremba-Niedzwiedzka K."/>
            <person name="Martijn J."/>
            <person name="Lind A.E."/>
            <person name="van Eijk R."/>
            <person name="Schleper C."/>
            <person name="Guy L."/>
            <person name="Ettema T.J."/>
        </authorList>
    </citation>
    <scope>NUCLEOTIDE SEQUENCE</scope>
</reference>
<protein>
    <submittedName>
        <fullName evidence="1">Uncharacterized protein</fullName>
    </submittedName>
</protein>
<organism evidence="1">
    <name type="scientific">marine sediment metagenome</name>
    <dbReference type="NCBI Taxonomy" id="412755"/>
    <lineage>
        <taxon>unclassified sequences</taxon>
        <taxon>metagenomes</taxon>
        <taxon>ecological metagenomes</taxon>
    </lineage>
</organism>
<gene>
    <name evidence="1" type="ORF">LCGC14_1913880</name>
</gene>
<sequence length="104" mass="11997">MKQTKKELFRIAIRNRGFTQELDPISTPHGRILIAQSIIPVWEPNENGVLSPLIRMAWAWERDDVDSIADLWVYASSTDESRIALCRKEAELWLADNLEVGRYA</sequence>
<dbReference type="EMBL" id="LAZR01020263">
    <property type="protein sequence ID" value="KKL89518.1"/>
    <property type="molecule type" value="Genomic_DNA"/>
</dbReference>
<proteinExistence type="predicted"/>
<dbReference type="AlphaFoldDB" id="A0A0F9FTF3"/>
<accession>A0A0F9FTF3</accession>
<comment type="caution">
    <text evidence="1">The sequence shown here is derived from an EMBL/GenBank/DDBJ whole genome shotgun (WGS) entry which is preliminary data.</text>
</comment>